<keyword evidence="8" id="KW-1185">Reference proteome</keyword>
<dbReference type="RefSeq" id="WP_084374082.1">
    <property type="nucleotide sequence ID" value="NZ_FWYF01000004.1"/>
</dbReference>
<keyword evidence="5" id="KW-1133">Transmembrane helix</keyword>
<dbReference type="PANTHER" id="PTHR21461:SF69">
    <property type="entry name" value="GLYCOSYLTRANSFERASE FAMILY 92 PROTEIN"/>
    <property type="match status" value="1"/>
</dbReference>
<dbReference type="Proteomes" id="UP000192472">
    <property type="component" value="Unassembled WGS sequence"/>
</dbReference>
<keyword evidence="6" id="KW-0472">Membrane</keyword>
<keyword evidence="4" id="KW-0812">Transmembrane</keyword>
<evidence type="ECO:0000313" key="7">
    <source>
        <dbReference type="EMBL" id="SMD37742.1"/>
    </source>
</evidence>
<dbReference type="EMBL" id="FWYF01000004">
    <property type="protein sequence ID" value="SMD37742.1"/>
    <property type="molecule type" value="Genomic_DNA"/>
</dbReference>
<evidence type="ECO:0000256" key="6">
    <source>
        <dbReference type="ARBA" id="ARBA00023136"/>
    </source>
</evidence>
<dbReference type="GO" id="GO:0016757">
    <property type="term" value="F:glycosyltransferase activity"/>
    <property type="evidence" value="ECO:0007669"/>
    <property type="project" value="UniProtKB-KW"/>
</dbReference>
<sequence length="264" mass="31572">MMNKKHFLTFAVNFKNENPYLKDWLEYHIKVGVNHFYLYDQDGSEEAKDILKPYEEKGFVTRHPWTKWDGTKYDGATKWYQRNKNHMGFAHAAKNYRKEFQWLMKIDVDEFLFPMNGEDNLLDWLKTVDTKKIKGIKVPRINFGNNGFDTKPEKSVLEAYTKREETYSDHKDLGNGDFLSSNRFAYSAHWWNYKWYKSGRMIKEEDEIGWRINHYYTKSLEEYMSRQNVSGGRPVGRAGFDEKNSRCNDIVDESMLDLLKKISW</sequence>
<comment type="subcellular location">
    <subcellularLocation>
        <location evidence="1">Membrane</location>
        <topology evidence="1">Single-pass membrane protein</topology>
    </subcellularLocation>
</comment>
<evidence type="ECO:0000256" key="4">
    <source>
        <dbReference type="ARBA" id="ARBA00022692"/>
    </source>
</evidence>
<protein>
    <submittedName>
        <fullName evidence="7">Glycosyltransferase family 92</fullName>
    </submittedName>
</protein>
<keyword evidence="3 7" id="KW-0808">Transferase</keyword>
<dbReference type="Pfam" id="PF01697">
    <property type="entry name" value="Glyco_transf_92"/>
    <property type="match status" value="1"/>
</dbReference>
<dbReference type="OrthoDB" id="1997677at2"/>
<dbReference type="InterPro" id="IPR008166">
    <property type="entry name" value="Glyco_transf_92"/>
</dbReference>
<accession>A0A1W2GMS0</accession>
<gene>
    <name evidence="7" type="ORF">SAMN04488029_3439</name>
</gene>
<evidence type="ECO:0000256" key="3">
    <source>
        <dbReference type="ARBA" id="ARBA00022679"/>
    </source>
</evidence>
<keyword evidence="2" id="KW-0328">Glycosyltransferase</keyword>
<dbReference type="AlphaFoldDB" id="A0A1W2GMS0"/>
<organism evidence="7 8">
    <name type="scientific">Reichenbachiella faecimaris</name>
    <dbReference type="NCBI Taxonomy" id="692418"/>
    <lineage>
        <taxon>Bacteria</taxon>
        <taxon>Pseudomonadati</taxon>
        <taxon>Bacteroidota</taxon>
        <taxon>Cytophagia</taxon>
        <taxon>Cytophagales</taxon>
        <taxon>Reichenbachiellaceae</taxon>
        <taxon>Reichenbachiella</taxon>
    </lineage>
</organism>
<proteinExistence type="predicted"/>
<reference evidence="7 8" key="1">
    <citation type="submission" date="2017-04" db="EMBL/GenBank/DDBJ databases">
        <authorList>
            <person name="Afonso C.L."/>
            <person name="Miller P.J."/>
            <person name="Scott M.A."/>
            <person name="Spackman E."/>
            <person name="Goraichik I."/>
            <person name="Dimitrov K.M."/>
            <person name="Suarez D.L."/>
            <person name="Swayne D.E."/>
        </authorList>
    </citation>
    <scope>NUCLEOTIDE SEQUENCE [LARGE SCALE GENOMIC DNA]</scope>
    <source>
        <strain evidence="7 8">DSM 26133</strain>
    </source>
</reference>
<dbReference type="STRING" id="692418.SAMN04488029_3439"/>
<name>A0A1W2GMS0_REIFA</name>
<evidence type="ECO:0000256" key="2">
    <source>
        <dbReference type="ARBA" id="ARBA00022676"/>
    </source>
</evidence>
<evidence type="ECO:0000313" key="8">
    <source>
        <dbReference type="Proteomes" id="UP000192472"/>
    </source>
</evidence>
<dbReference type="GO" id="GO:0005737">
    <property type="term" value="C:cytoplasm"/>
    <property type="evidence" value="ECO:0007669"/>
    <property type="project" value="TreeGrafter"/>
</dbReference>
<evidence type="ECO:0000256" key="1">
    <source>
        <dbReference type="ARBA" id="ARBA00004167"/>
    </source>
</evidence>
<dbReference type="PANTHER" id="PTHR21461">
    <property type="entry name" value="GLYCOSYLTRANSFERASE FAMILY 92 PROTEIN"/>
    <property type="match status" value="1"/>
</dbReference>
<evidence type="ECO:0000256" key="5">
    <source>
        <dbReference type="ARBA" id="ARBA00022989"/>
    </source>
</evidence>
<dbReference type="GO" id="GO:0016020">
    <property type="term" value="C:membrane"/>
    <property type="evidence" value="ECO:0007669"/>
    <property type="project" value="UniProtKB-SubCell"/>
</dbReference>